<keyword evidence="6" id="KW-0324">Glycolysis</keyword>
<evidence type="ECO:0000256" key="6">
    <source>
        <dbReference type="ARBA" id="ARBA00023152"/>
    </source>
</evidence>
<dbReference type="Proteomes" id="UP000095598">
    <property type="component" value="Unassembled WGS sequence"/>
</dbReference>
<dbReference type="GO" id="GO:0006096">
    <property type="term" value="P:glycolytic process"/>
    <property type="evidence" value="ECO:0007669"/>
    <property type="project" value="UniProtKB-UniPathway"/>
</dbReference>
<dbReference type="PANTHER" id="PTHR35848:SF6">
    <property type="entry name" value="CUPIN TYPE-2 DOMAIN-CONTAINING PROTEIN"/>
    <property type="match status" value="1"/>
</dbReference>
<comment type="similarity">
    <text evidence="2">Belongs to the archaeal-type GPI family.</text>
</comment>
<dbReference type="InterPro" id="IPR014710">
    <property type="entry name" value="RmlC-like_jellyroll"/>
</dbReference>
<accession>A0A173SHS3</accession>
<evidence type="ECO:0000313" key="9">
    <source>
        <dbReference type="EMBL" id="CUM89546.1"/>
    </source>
</evidence>
<sequence length="191" mass="22147">MNQFNWDQAFTLDFDLNNGLSKHADTTKRYLSQMKNMYQDQEAVEEILKHEDPLIYEFYELGCPERAGDLAFGTTMIHPGKIGNEYYMTKGHFHQIVDTAEVYYTLKGEGYMMLENLDGDWRVERMEKGKALYVPRGYAHRTINTGDEVLTAFYVFDADAGHDYGTIETKGYRHIVCEINGEVTALDNPRW</sequence>
<evidence type="ECO:0000256" key="3">
    <source>
        <dbReference type="ARBA" id="ARBA00011952"/>
    </source>
</evidence>
<dbReference type="GO" id="GO:0005737">
    <property type="term" value="C:cytoplasm"/>
    <property type="evidence" value="ECO:0007669"/>
    <property type="project" value="InterPro"/>
</dbReference>
<evidence type="ECO:0000313" key="10">
    <source>
        <dbReference type="Proteomes" id="UP000095598"/>
    </source>
</evidence>
<dbReference type="GO" id="GO:0006094">
    <property type="term" value="P:gluconeogenesis"/>
    <property type="evidence" value="ECO:0007669"/>
    <property type="project" value="UniProtKB-KW"/>
</dbReference>
<dbReference type="GO" id="GO:0046872">
    <property type="term" value="F:metal ion binding"/>
    <property type="evidence" value="ECO:0007669"/>
    <property type="project" value="UniProtKB-KW"/>
</dbReference>
<gene>
    <name evidence="9" type="ORF">ERS852425_01304</name>
</gene>
<dbReference type="InterPro" id="IPR051610">
    <property type="entry name" value="GPI/OXD"/>
</dbReference>
<proteinExistence type="inferred from homology"/>
<name>A0A173SHS3_ANAHA</name>
<evidence type="ECO:0000259" key="8">
    <source>
        <dbReference type="Pfam" id="PF06560"/>
    </source>
</evidence>
<dbReference type="PANTHER" id="PTHR35848">
    <property type="entry name" value="OXALATE-BINDING PROTEIN"/>
    <property type="match status" value="1"/>
</dbReference>
<dbReference type="InterPro" id="IPR010551">
    <property type="entry name" value="G6P_isomerase_prok"/>
</dbReference>
<keyword evidence="9" id="KW-0413">Isomerase</keyword>
<dbReference type="EMBL" id="CYXT01000007">
    <property type="protein sequence ID" value="CUM89546.1"/>
    <property type="molecule type" value="Genomic_DNA"/>
</dbReference>
<evidence type="ECO:0000256" key="5">
    <source>
        <dbReference type="ARBA" id="ARBA00022723"/>
    </source>
</evidence>
<protein>
    <recommendedName>
        <fullName evidence="3">glucose-6-phosphate isomerase</fullName>
        <ecNumber evidence="3">5.3.1.9</ecNumber>
    </recommendedName>
</protein>
<evidence type="ECO:0000256" key="1">
    <source>
        <dbReference type="ARBA" id="ARBA00004926"/>
    </source>
</evidence>
<dbReference type="GO" id="GO:0004347">
    <property type="term" value="F:glucose-6-phosphate isomerase activity"/>
    <property type="evidence" value="ECO:0007669"/>
    <property type="project" value="UniProtKB-EC"/>
</dbReference>
<comment type="pathway">
    <text evidence="1">Carbohydrate degradation; glycolysis; D-glyceraldehyde 3-phosphate and glycerone phosphate from D-glucose: step 2/4.</text>
</comment>
<dbReference type="UniPathway" id="UPA00109">
    <property type="reaction ID" value="UER00181"/>
</dbReference>
<dbReference type="AlphaFoldDB" id="A0A173SHS3"/>
<evidence type="ECO:0000256" key="2">
    <source>
        <dbReference type="ARBA" id="ARBA00006542"/>
    </source>
</evidence>
<dbReference type="CDD" id="cd02218">
    <property type="entry name" value="cupin_PGI"/>
    <property type="match status" value="1"/>
</dbReference>
<evidence type="ECO:0000256" key="4">
    <source>
        <dbReference type="ARBA" id="ARBA00022432"/>
    </source>
</evidence>
<reference evidence="9 10" key="1">
    <citation type="submission" date="2015-09" db="EMBL/GenBank/DDBJ databases">
        <authorList>
            <consortium name="Pathogen Informatics"/>
        </authorList>
    </citation>
    <scope>NUCLEOTIDE SEQUENCE [LARGE SCALE GENOMIC DNA]</scope>
    <source>
        <strain evidence="9 10">2789STDY5608868</strain>
    </source>
</reference>
<keyword evidence="5" id="KW-0479">Metal-binding</keyword>
<feature type="domain" description="Glucose-6-phosphate isomerase prokaryote" evidence="8">
    <location>
        <begin position="31"/>
        <end position="177"/>
    </location>
</feature>
<dbReference type="RefSeq" id="WP_055258359.1">
    <property type="nucleotide sequence ID" value="NZ_CACRSX010000024.1"/>
</dbReference>
<organism evidence="9 10">
    <name type="scientific">Anaerostipes hadrus</name>
    <dbReference type="NCBI Taxonomy" id="649756"/>
    <lineage>
        <taxon>Bacteria</taxon>
        <taxon>Bacillati</taxon>
        <taxon>Bacillota</taxon>
        <taxon>Clostridia</taxon>
        <taxon>Lachnospirales</taxon>
        <taxon>Lachnospiraceae</taxon>
        <taxon>Anaerostipes</taxon>
    </lineage>
</organism>
<dbReference type="Gene3D" id="2.60.120.10">
    <property type="entry name" value="Jelly Rolls"/>
    <property type="match status" value="1"/>
</dbReference>
<dbReference type="EC" id="5.3.1.9" evidence="3"/>
<keyword evidence="4" id="KW-0312">Gluconeogenesis</keyword>
<comment type="catalytic activity">
    <reaction evidence="7">
        <text>alpha-D-glucose 6-phosphate = beta-D-fructose 6-phosphate</text>
        <dbReference type="Rhea" id="RHEA:11816"/>
        <dbReference type="ChEBI" id="CHEBI:57634"/>
        <dbReference type="ChEBI" id="CHEBI:58225"/>
        <dbReference type="EC" id="5.3.1.9"/>
    </reaction>
</comment>
<dbReference type="SUPFAM" id="SSF51182">
    <property type="entry name" value="RmlC-like cupins"/>
    <property type="match status" value="1"/>
</dbReference>
<dbReference type="Pfam" id="PF06560">
    <property type="entry name" value="GPI"/>
    <property type="match status" value="1"/>
</dbReference>
<dbReference type="InterPro" id="IPR011051">
    <property type="entry name" value="RmlC_Cupin_sf"/>
</dbReference>
<evidence type="ECO:0000256" key="7">
    <source>
        <dbReference type="ARBA" id="ARBA00029321"/>
    </source>
</evidence>